<proteinExistence type="predicted"/>
<dbReference type="SUPFAM" id="SSF101262">
    <property type="entry name" value="Methenyltetrahydrofolate cyclohydrolase-like"/>
    <property type="match status" value="1"/>
</dbReference>
<accession>A0ABS4F0D3</accession>
<gene>
    <name evidence="2" type="ORF">J2Z53_001290</name>
</gene>
<dbReference type="InterPro" id="IPR007044">
    <property type="entry name" value="Cyclodeamin/CycHdrlase"/>
</dbReference>
<keyword evidence="3" id="KW-1185">Reference proteome</keyword>
<protein>
    <submittedName>
        <fullName evidence="2">Formiminotetrahydrofolate cyclodeaminase</fullName>
    </submittedName>
</protein>
<evidence type="ECO:0000313" key="3">
    <source>
        <dbReference type="Proteomes" id="UP000783390"/>
    </source>
</evidence>
<organism evidence="2 3">
    <name type="scientific">Clostridium moniliforme</name>
    <dbReference type="NCBI Taxonomy" id="39489"/>
    <lineage>
        <taxon>Bacteria</taxon>
        <taxon>Bacillati</taxon>
        <taxon>Bacillota</taxon>
        <taxon>Clostridia</taxon>
        <taxon>Eubacteriales</taxon>
        <taxon>Clostridiaceae</taxon>
        <taxon>Clostridium</taxon>
    </lineage>
</organism>
<dbReference type="EMBL" id="JAGGJZ010000003">
    <property type="protein sequence ID" value="MBP1889707.1"/>
    <property type="molecule type" value="Genomic_DNA"/>
</dbReference>
<evidence type="ECO:0000313" key="2">
    <source>
        <dbReference type="EMBL" id="MBP1889707.1"/>
    </source>
</evidence>
<reference evidence="2 3" key="1">
    <citation type="submission" date="2021-03" db="EMBL/GenBank/DDBJ databases">
        <title>Genomic Encyclopedia of Type Strains, Phase IV (KMG-IV): sequencing the most valuable type-strain genomes for metagenomic binning, comparative biology and taxonomic classification.</title>
        <authorList>
            <person name="Goeker M."/>
        </authorList>
    </citation>
    <scope>NUCLEOTIDE SEQUENCE [LARGE SCALE GENOMIC DNA]</scope>
    <source>
        <strain evidence="2 3">DSM 3984</strain>
    </source>
</reference>
<dbReference type="Proteomes" id="UP000783390">
    <property type="component" value="Unassembled WGS sequence"/>
</dbReference>
<feature type="domain" description="Cyclodeaminase/cyclohydrolase" evidence="1">
    <location>
        <begin position="8"/>
        <end position="191"/>
    </location>
</feature>
<name>A0ABS4F0D3_9CLOT</name>
<dbReference type="InterPro" id="IPR036178">
    <property type="entry name" value="Formintransfe-cycloase-like_sf"/>
</dbReference>
<sequence>MKFNDYKIKEFLEDLASDSPSPGGGSTAALVASLSGCLNNMVYSLTINKKSFDKLTEDQKAKMINLEKECKNFIENSINFMEEDRECFNKLMNSYKLPKESEEEINYRKKEIRERTYEAMYAPLKLCRECIDFYSNIEFALEYGNKMLASDAGVSASLLHSAIESSILNVKINLNSLRNEIFFKEIDEEIKITLEKSREKKEYILNKLDSLIYN</sequence>
<evidence type="ECO:0000259" key="1">
    <source>
        <dbReference type="Pfam" id="PF04961"/>
    </source>
</evidence>
<dbReference type="Pfam" id="PF04961">
    <property type="entry name" value="FTCD_C"/>
    <property type="match status" value="1"/>
</dbReference>
<comment type="caution">
    <text evidence="2">The sequence shown here is derived from an EMBL/GenBank/DDBJ whole genome shotgun (WGS) entry which is preliminary data.</text>
</comment>
<dbReference type="Gene3D" id="1.20.120.680">
    <property type="entry name" value="Formiminotetrahydrofolate cyclodeaminase monomer, up-and-down helical bundle"/>
    <property type="match status" value="1"/>
</dbReference>
<dbReference type="RefSeq" id="WP_209796608.1">
    <property type="nucleotide sequence ID" value="NZ_JAGGJZ010000003.1"/>
</dbReference>